<sequence>MKTLKENKISKKNRYPRKVYNMYDTAKLLKRFLLNRSPLNYKTENVSCTPFFIIGSGRSGNTLLRAMLTSHSEISIPPESYVLNRVIRKFHTYNFLEWDELVKIVIGEFESHQQFPTWDINTNELYQRLKLLSKEKRTLANIIDELYVYYSEVHFPGSQIWGDKTPLNTLGLNWLDSLFPNAKYIHIIRDGRDVANSYQKAGLYDLKYSCERWNESITRAKKFGRKKERQQYYEVQYEDIVRNPKDELKKICNFLNIKFEESMLSFYENIGGLGDTSLSHHKNLNNSVNKNSIGKWEHELSLNEKEYVNSNLEKNLKMLGYK</sequence>
<dbReference type="PANTHER" id="PTHR12788">
    <property type="entry name" value="PROTEIN-TYROSINE SULFOTRANSFERASE 2"/>
    <property type="match status" value="1"/>
</dbReference>
<name>A0ABU0DWB4_9BACI</name>
<keyword evidence="3" id="KW-1185">Reference proteome</keyword>
<evidence type="ECO:0000313" key="3">
    <source>
        <dbReference type="Proteomes" id="UP001236723"/>
    </source>
</evidence>
<reference evidence="2 3" key="1">
    <citation type="submission" date="2023-07" db="EMBL/GenBank/DDBJ databases">
        <title>Genomic Encyclopedia of Type Strains, Phase IV (KMG-IV): sequencing the most valuable type-strain genomes for metagenomic binning, comparative biology and taxonomic classification.</title>
        <authorList>
            <person name="Goeker M."/>
        </authorList>
    </citation>
    <scope>NUCLEOTIDE SEQUENCE [LARGE SCALE GENOMIC DNA]</scope>
    <source>
        <strain evidence="2 3">DSM 15448</strain>
    </source>
</reference>
<evidence type="ECO:0000256" key="1">
    <source>
        <dbReference type="ARBA" id="ARBA00022679"/>
    </source>
</evidence>
<dbReference type="Gene3D" id="3.40.50.300">
    <property type="entry name" value="P-loop containing nucleotide triphosphate hydrolases"/>
    <property type="match status" value="1"/>
</dbReference>
<accession>A0ABU0DWB4</accession>
<dbReference type="InterPro" id="IPR026634">
    <property type="entry name" value="TPST-like"/>
</dbReference>
<evidence type="ECO:0008006" key="4">
    <source>
        <dbReference type="Google" id="ProtNLM"/>
    </source>
</evidence>
<dbReference type="PANTHER" id="PTHR12788:SF10">
    <property type="entry name" value="PROTEIN-TYROSINE SULFOTRANSFERASE"/>
    <property type="match status" value="1"/>
</dbReference>
<dbReference type="SUPFAM" id="SSF52540">
    <property type="entry name" value="P-loop containing nucleoside triphosphate hydrolases"/>
    <property type="match status" value="1"/>
</dbReference>
<dbReference type="Proteomes" id="UP001236723">
    <property type="component" value="Unassembled WGS sequence"/>
</dbReference>
<dbReference type="InterPro" id="IPR027417">
    <property type="entry name" value="P-loop_NTPase"/>
</dbReference>
<protein>
    <recommendedName>
        <fullName evidence="4">Sulfotransferase family protein</fullName>
    </recommendedName>
</protein>
<proteinExistence type="predicted"/>
<dbReference type="Pfam" id="PF13469">
    <property type="entry name" value="Sulfotransfer_3"/>
    <property type="match status" value="1"/>
</dbReference>
<dbReference type="RefSeq" id="WP_307069594.1">
    <property type="nucleotide sequence ID" value="NZ_JAUSUP010000013.1"/>
</dbReference>
<gene>
    <name evidence="2" type="ORF">J2R98_002608</name>
</gene>
<evidence type="ECO:0000313" key="2">
    <source>
        <dbReference type="EMBL" id="MDQ0352757.1"/>
    </source>
</evidence>
<keyword evidence="1" id="KW-0808">Transferase</keyword>
<organism evidence="2 3">
    <name type="scientific">Alkalibacillus filiformis</name>
    <dbReference type="NCBI Taxonomy" id="200990"/>
    <lineage>
        <taxon>Bacteria</taxon>
        <taxon>Bacillati</taxon>
        <taxon>Bacillota</taxon>
        <taxon>Bacilli</taxon>
        <taxon>Bacillales</taxon>
        <taxon>Bacillaceae</taxon>
        <taxon>Alkalibacillus</taxon>
    </lineage>
</organism>
<dbReference type="EMBL" id="JAUSUP010000013">
    <property type="protein sequence ID" value="MDQ0352757.1"/>
    <property type="molecule type" value="Genomic_DNA"/>
</dbReference>
<comment type="caution">
    <text evidence="2">The sequence shown here is derived from an EMBL/GenBank/DDBJ whole genome shotgun (WGS) entry which is preliminary data.</text>
</comment>